<dbReference type="PANTHER" id="PTHR30255:SF2">
    <property type="entry name" value="SINGLE-STRANDED-DNA-SPECIFIC EXONUCLEASE RECJ"/>
    <property type="match status" value="1"/>
</dbReference>
<dbReference type="OrthoDB" id="9809852at2"/>
<keyword evidence="1" id="KW-0238">DNA-binding</keyword>
<gene>
    <name evidence="1" type="ORF">ADM90_17930</name>
</gene>
<proteinExistence type="predicted"/>
<dbReference type="AlphaFoldDB" id="A0A0M9DHL0"/>
<organism evidence="1 2">
    <name type="scientific">Lysinibacillus macroides</name>
    <dbReference type="NCBI Taxonomy" id="33935"/>
    <lineage>
        <taxon>Bacteria</taxon>
        <taxon>Bacillati</taxon>
        <taxon>Bacillota</taxon>
        <taxon>Bacilli</taxon>
        <taxon>Bacillales</taxon>
        <taxon>Bacillaceae</taxon>
        <taxon>Lysinibacillus</taxon>
    </lineage>
</organism>
<evidence type="ECO:0000313" key="1">
    <source>
        <dbReference type="EMBL" id="KOY81039.1"/>
    </source>
</evidence>
<evidence type="ECO:0000313" key="2">
    <source>
        <dbReference type="Proteomes" id="UP000037977"/>
    </source>
</evidence>
<dbReference type="Gene3D" id="3.90.1640.30">
    <property type="match status" value="1"/>
</dbReference>
<dbReference type="GO" id="GO:0003677">
    <property type="term" value="F:DNA binding"/>
    <property type="evidence" value="ECO:0007669"/>
    <property type="project" value="UniProtKB-KW"/>
</dbReference>
<dbReference type="EMBL" id="LGCI01000010">
    <property type="protein sequence ID" value="KOY81039.1"/>
    <property type="molecule type" value="Genomic_DNA"/>
</dbReference>
<dbReference type="RefSeq" id="WP_053996278.1">
    <property type="nucleotide sequence ID" value="NZ_CP065643.1"/>
</dbReference>
<dbReference type="InterPro" id="IPR038763">
    <property type="entry name" value="DHH_sf"/>
</dbReference>
<sequence length="96" mass="10532">MILSKKRWQVERPDATLVQALQNDLQLSAIAAKILAARGCETPADAESLLNMTEASIHDPFLMPGMTEAVARIEQALEKGEKILIYGDYDAGATRF</sequence>
<dbReference type="SUPFAM" id="SSF64182">
    <property type="entry name" value="DHH phosphoesterases"/>
    <property type="match status" value="1"/>
</dbReference>
<dbReference type="InterPro" id="IPR051673">
    <property type="entry name" value="SSDNA_exonuclease_RecJ"/>
</dbReference>
<comment type="caution">
    <text evidence="1">The sequence shown here is derived from an EMBL/GenBank/DDBJ whole genome shotgun (WGS) entry which is preliminary data.</text>
</comment>
<protein>
    <submittedName>
        <fullName evidence="1">Single-stranded DNA-binding protein</fullName>
    </submittedName>
</protein>
<dbReference type="Proteomes" id="UP000037977">
    <property type="component" value="Unassembled WGS sequence"/>
</dbReference>
<keyword evidence="2" id="KW-1185">Reference proteome</keyword>
<dbReference type="PATRIC" id="fig|33935.3.peg.2374"/>
<dbReference type="STRING" id="33935.ADM90_17930"/>
<reference evidence="1 2" key="1">
    <citation type="submission" date="2015-07" db="EMBL/GenBank/DDBJ databases">
        <title>Genome sequencing project for genomic taxonomy and phylogenomics of Bacillus-like bacteria.</title>
        <authorList>
            <person name="Liu B."/>
            <person name="Wang J."/>
            <person name="Zhu Y."/>
            <person name="Liu G."/>
            <person name="Chen Q."/>
            <person name="Chen Z."/>
            <person name="Che J."/>
            <person name="Ge C."/>
            <person name="Shi H."/>
            <person name="Pan Z."/>
            <person name="Liu X."/>
        </authorList>
    </citation>
    <scope>NUCLEOTIDE SEQUENCE [LARGE SCALE GENOMIC DNA]</scope>
    <source>
        <strain evidence="1 2">DSM 54</strain>
    </source>
</reference>
<accession>A0A0M9DHL0</accession>
<dbReference type="PANTHER" id="PTHR30255">
    <property type="entry name" value="SINGLE-STRANDED-DNA-SPECIFIC EXONUCLEASE RECJ"/>
    <property type="match status" value="1"/>
</dbReference>
<name>A0A0M9DHL0_9BACI</name>